<evidence type="ECO:0000256" key="1">
    <source>
        <dbReference type="SAM" id="MobiDB-lite"/>
    </source>
</evidence>
<dbReference type="KEGG" id="tpol:Mal48_40890"/>
<accession>A0A517QTE4</accession>
<dbReference type="AlphaFoldDB" id="A0A517QTE4"/>
<organism evidence="2 3">
    <name type="scientific">Thalassoglobus polymorphus</name>
    <dbReference type="NCBI Taxonomy" id="2527994"/>
    <lineage>
        <taxon>Bacteria</taxon>
        <taxon>Pseudomonadati</taxon>
        <taxon>Planctomycetota</taxon>
        <taxon>Planctomycetia</taxon>
        <taxon>Planctomycetales</taxon>
        <taxon>Planctomycetaceae</taxon>
        <taxon>Thalassoglobus</taxon>
    </lineage>
</organism>
<evidence type="ECO:0000313" key="3">
    <source>
        <dbReference type="Proteomes" id="UP000315724"/>
    </source>
</evidence>
<reference evidence="2 3" key="1">
    <citation type="submission" date="2019-02" db="EMBL/GenBank/DDBJ databases">
        <title>Deep-cultivation of Planctomycetes and their phenomic and genomic characterization uncovers novel biology.</title>
        <authorList>
            <person name="Wiegand S."/>
            <person name="Jogler M."/>
            <person name="Boedeker C."/>
            <person name="Pinto D."/>
            <person name="Vollmers J."/>
            <person name="Rivas-Marin E."/>
            <person name="Kohn T."/>
            <person name="Peeters S.H."/>
            <person name="Heuer A."/>
            <person name="Rast P."/>
            <person name="Oberbeckmann S."/>
            <person name="Bunk B."/>
            <person name="Jeske O."/>
            <person name="Meyerdierks A."/>
            <person name="Storesund J.E."/>
            <person name="Kallscheuer N."/>
            <person name="Luecker S."/>
            <person name="Lage O.M."/>
            <person name="Pohl T."/>
            <person name="Merkel B.J."/>
            <person name="Hornburger P."/>
            <person name="Mueller R.-W."/>
            <person name="Bruemmer F."/>
            <person name="Labrenz M."/>
            <person name="Spormann A.M."/>
            <person name="Op den Camp H."/>
            <person name="Overmann J."/>
            <person name="Amann R."/>
            <person name="Jetten M.S.M."/>
            <person name="Mascher T."/>
            <person name="Medema M.H."/>
            <person name="Devos D.P."/>
            <person name="Kaster A.-K."/>
            <person name="Ovreas L."/>
            <person name="Rohde M."/>
            <person name="Galperin M.Y."/>
            <person name="Jogler C."/>
        </authorList>
    </citation>
    <scope>NUCLEOTIDE SEQUENCE [LARGE SCALE GENOMIC DNA]</scope>
    <source>
        <strain evidence="2 3">Mal48</strain>
    </source>
</reference>
<name>A0A517QTE4_9PLAN</name>
<keyword evidence="3" id="KW-1185">Reference proteome</keyword>
<dbReference type="Proteomes" id="UP000315724">
    <property type="component" value="Chromosome"/>
</dbReference>
<protein>
    <submittedName>
        <fullName evidence="2">Uncharacterized protein</fullName>
    </submittedName>
</protein>
<dbReference type="EMBL" id="CP036267">
    <property type="protein sequence ID" value="QDT34817.1"/>
    <property type="molecule type" value="Genomic_DNA"/>
</dbReference>
<sequence length="125" mass="14211">MNWSVDRGNDEEEFSSSKSLGPSGRPATVRRSITREEPVLKKLFFPLVPYLNNFLGGRGLCTTINAFAKDLLRANQTERNTTRKVSLPHVLHTLPECVAIQCNDLIISTDTRTRKVLLFTRLSHW</sequence>
<feature type="region of interest" description="Disordered" evidence="1">
    <location>
        <begin position="1"/>
        <end position="32"/>
    </location>
</feature>
<proteinExistence type="predicted"/>
<evidence type="ECO:0000313" key="2">
    <source>
        <dbReference type="EMBL" id="QDT34817.1"/>
    </source>
</evidence>
<gene>
    <name evidence="2" type="ORF">Mal48_40890</name>
</gene>